<protein>
    <submittedName>
        <fullName evidence="1">Predicted hydrolase of the metallo-beta-lactamase superfamily</fullName>
    </submittedName>
</protein>
<reference evidence="1 2" key="1">
    <citation type="submission" date="2016-11" db="EMBL/GenBank/DDBJ databases">
        <authorList>
            <person name="Jaros S."/>
            <person name="Januszkiewicz K."/>
            <person name="Wedrychowicz H."/>
        </authorList>
    </citation>
    <scope>NUCLEOTIDE SEQUENCE [LARGE SCALE GENOMIC DNA]</scope>
    <source>
        <strain evidence="1 2">DSM 17477</strain>
    </source>
</reference>
<dbReference type="InterPro" id="IPR036866">
    <property type="entry name" value="RibonucZ/Hydroxyglut_hydro"/>
</dbReference>
<name>A0A1M6KZU7_9FIRM</name>
<dbReference type="STRING" id="1121476.SAMN02745751_03028"/>
<dbReference type="AlphaFoldDB" id="A0A1M6KZU7"/>
<gene>
    <name evidence="1" type="ORF">SAMN02745751_03028</name>
</gene>
<accession>A0A1M6KZU7</accession>
<dbReference type="GO" id="GO:0016787">
    <property type="term" value="F:hydrolase activity"/>
    <property type="evidence" value="ECO:0007669"/>
    <property type="project" value="UniProtKB-KW"/>
</dbReference>
<evidence type="ECO:0000313" key="1">
    <source>
        <dbReference type="EMBL" id="SHJ64513.1"/>
    </source>
</evidence>
<dbReference type="RefSeq" id="WP_073050409.1">
    <property type="nucleotide sequence ID" value="NZ_FQZL01000029.1"/>
</dbReference>
<dbReference type="Proteomes" id="UP000184052">
    <property type="component" value="Unassembled WGS sequence"/>
</dbReference>
<keyword evidence="2" id="KW-1185">Reference proteome</keyword>
<proteinExistence type="predicted"/>
<dbReference type="SUPFAM" id="SSF56281">
    <property type="entry name" value="Metallo-hydrolase/oxidoreductase"/>
    <property type="match status" value="1"/>
</dbReference>
<keyword evidence="1" id="KW-0378">Hydrolase</keyword>
<organism evidence="1 2">
    <name type="scientific">Dethiosulfatibacter aminovorans DSM 17477</name>
    <dbReference type="NCBI Taxonomy" id="1121476"/>
    <lineage>
        <taxon>Bacteria</taxon>
        <taxon>Bacillati</taxon>
        <taxon>Bacillota</taxon>
        <taxon>Tissierellia</taxon>
        <taxon>Dethiosulfatibacter</taxon>
    </lineage>
</organism>
<sequence length="315" mass="35922">MKIRILGTESLGVRGLSCVVETRDRKIFIDPGIALGIYRNGLKPHPVQIGVGRIIRERIVQELQDATDIVISHLHGDHIPLFDANPYQLSVEQVKDIPSDCRIWINGDIAYSNKMEIRQKAFVLGLGRSSNEAEGKVDELMTFLGPVSHGEDSVHNGNVMMTMVDDGDSVFIHASDIQMFSEDTVDEIIRLKPDIVLASGPPIYLTDRMKDKKEIVWKNSLKLAGNAGTLILDHHLLRCDEGIVWIEKLSELSGNRVMCAADFMGIERHMLEAWRSMLYEDIPVQENWHEMYEKNETHVDEYMDKAREIYEWFGY</sequence>
<dbReference type="PIRSF" id="PIRSF004944">
    <property type="entry name" value="UCP004944_hydrls"/>
    <property type="match status" value="1"/>
</dbReference>
<dbReference type="EMBL" id="FQZL01000029">
    <property type="protein sequence ID" value="SHJ64513.1"/>
    <property type="molecule type" value="Genomic_DNA"/>
</dbReference>
<dbReference type="InterPro" id="IPR014426">
    <property type="entry name" value="UPF0282_hydrls"/>
</dbReference>
<evidence type="ECO:0000313" key="2">
    <source>
        <dbReference type="Proteomes" id="UP000184052"/>
    </source>
</evidence>
<dbReference type="OrthoDB" id="9800940at2"/>
<dbReference type="Gene3D" id="3.60.15.10">
    <property type="entry name" value="Ribonuclease Z/Hydroxyacylglutathione hydrolase-like"/>
    <property type="match status" value="1"/>
</dbReference>